<dbReference type="Pfam" id="PF00984">
    <property type="entry name" value="UDPG_MGDP_dh"/>
    <property type="match status" value="1"/>
</dbReference>
<dbReference type="InterPro" id="IPR036220">
    <property type="entry name" value="UDP-Glc/GDP-Man_DH_C_sf"/>
</dbReference>
<dbReference type="SUPFAM" id="SSF51735">
    <property type="entry name" value="NAD(P)-binding Rossmann-fold domains"/>
    <property type="match status" value="1"/>
</dbReference>
<dbReference type="RefSeq" id="WP_230840783.1">
    <property type="nucleotide sequence ID" value="NZ_CP063845.1"/>
</dbReference>
<dbReference type="Proteomes" id="UP001054846">
    <property type="component" value="Chromosome"/>
</dbReference>
<proteinExistence type="inferred from homology"/>
<dbReference type="InterPro" id="IPR014027">
    <property type="entry name" value="UDP-Glc/GDP-Man_DH_C"/>
</dbReference>
<evidence type="ECO:0000256" key="4">
    <source>
        <dbReference type="ARBA" id="ARBA00023002"/>
    </source>
</evidence>
<keyword evidence="4 7" id="KW-0560">Oxidoreductase</keyword>
<comment type="similarity">
    <text evidence="2 7">Belongs to the UDP-glucose/GDP-mannose dehydrogenase family.</text>
</comment>
<gene>
    <name evidence="9" type="ORF">ISF26_18385</name>
</gene>
<protein>
    <recommendedName>
        <fullName evidence="3 7">UDP-glucose 6-dehydrogenase</fullName>
        <ecNumber evidence="3 7">1.1.1.22</ecNumber>
    </recommendedName>
</protein>
<dbReference type="PANTHER" id="PTHR43750:SF3">
    <property type="entry name" value="UDP-GLUCOSE 6-DEHYDROGENASE TUAD"/>
    <property type="match status" value="1"/>
</dbReference>
<dbReference type="EMBL" id="CP063845">
    <property type="protein sequence ID" value="UFP93729.1"/>
    <property type="molecule type" value="Genomic_DNA"/>
</dbReference>
<dbReference type="NCBIfam" id="TIGR03026">
    <property type="entry name" value="NDP-sugDHase"/>
    <property type="match status" value="1"/>
</dbReference>
<dbReference type="SUPFAM" id="SSF52413">
    <property type="entry name" value="UDP-glucose/GDP-mannose dehydrogenase C-terminal domain"/>
    <property type="match status" value="1"/>
</dbReference>
<organism evidence="9 10">
    <name type="scientific">Gloeobacter morelensis MG652769</name>
    <dbReference type="NCBI Taxonomy" id="2781736"/>
    <lineage>
        <taxon>Bacteria</taxon>
        <taxon>Bacillati</taxon>
        <taxon>Cyanobacteriota</taxon>
        <taxon>Cyanophyceae</taxon>
        <taxon>Gloeobacterales</taxon>
        <taxon>Gloeobacteraceae</taxon>
        <taxon>Gloeobacter</taxon>
        <taxon>Gloeobacter morelensis</taxon>
    </lineage>
</organism>
<name>A0ABY3PJG0_9CYAN</name>
<evidence type="ECO:0000256" key="5">
    <source>
        <dbReference type="ARBA" id="ARBA00023027"/>
    </source>
</evidence>
<evidence type="ECO:0000256" key="6">
    <source>
        <dbReference type="ARBA" id="ARBA00047473"/>
    </source>
</evidence>
<sequence>MKVGVIGTGYVGLVTGACLATIGHTVVCMDNNEAKIQRLRQGVMPIYEPGLEELVAAAAAAGRLVFTTEMAETVRPSDVVFITVGTPSRPDGSPDLSAVRAVARAIGSHLDGRFRVIVNKSTVPVGSGNWVRMLVEDGANLAAAQSRSSHHTGNGVAVLAPAEEPNFSVASNPEFLREGSAVWDTFNPDRIVIGAEDVKAIAVMRKLYAYWLAPEQADRELVPMVVTDLASAEMIKYAANAFLATKISFINEIANICERVGADVTRIAEAIGLDKRIGRSFLNAGAGWGGSCFPKDVSALVSTAAEYGHECQLLKATLSVNDHQRQVVIEKLQRELRILKGRTVALWGLAFKPHTDDIRCAPALAVAEHLLNLGCRVVAHDPVVTAHQVQGQLPDLQVAAGAVEAVQGADALLVMTEWPEYTQVNLGVVAAALRQPIVIDARNCLDPQQVVQAGMRYSGIGR</sequence>
<evidence type="ECO:0000313" key="9">
    <source>
        <dbReference type="EMBL" id="UFP93729.1"/>
    </source>
</evidence>
<comment type="pathway">
    <text evidence="1">Nucleotide-sugar biosynthesis; UDP-alpha-D-glucuronate biosynthesis; UDP-alpha-D-glucuronate from UDP-alpha-D-glucose: step 1/1.</text>
</comment>
<evidence type="ECO:0000313" key="10">
    <source>
        <dbReference type="Proteomes" id="UP001054846"/>
    </source>
</evidence>
<accession>A0ABY3PJG0</accession>
<dbReference type="InterPro" id="IPR036291">
    <property type="entry name" value="NAD(P)-bd_dom_sf"/>
</dbReference>
<feature type="domain" description="UDP-glucose/GDP-mannose dehydrogenase C-terminal" evidence="8">
    <location>
        <begin position="345"/>
        <end position="447"/>
    </location>
</feature>
<dbReference type="PROSITE" id="PS51257">
    <property type="entry name" value="PROKAR_LIPOPROTEIN"/>
    <property type="match status" value="1"/>
</dbReference>
<dbReference type="InterPro" id="IPR001732">
    <property type="entry name" value="UDP-Glc/GDP-Man_DH_N"/>
</dbReference>
<dbReference type="InterPro" id="IPR028357">
    <property type="entry name" value="UDPglc_DH_bac"/>
</dbReference>
<dbReference type="Pfam" id="PF03720">
    <property type="entry name" value="UDPG_MGDP_dh_C"/>
    <property type="match status" value="1"/>
</dbReference>
<keyword evidence="5 7" id="KW-0520">NAD</keyword>
<keyword evidence="10" id="KW-1185">Reference proteome</keyword>
<dbReference type="InterPro" id="IPR014026">
    <property type="entry name" value="UDP-Glc/GDP-Man_DH_dimer"/>
</dbReference>
<dbReference type="EC" id="1.1.1.22" evidence="3 7"/>
<dbReference type="SMART" id="SM00984">
    <property type="entry name" value="UDPG_MGDP_dh_C"/>
    <property type="match status" value="1"/>
</dbReference>
<evidence type="ECO:0000256" key="3">
    <source>
        <dbReference type="ARBA" id="ARBA00012954"/>
    </source>
</evidence>
<evidence type="ECO:0000256" key="7">
    <source>
        <dbReference type="PIRNR" id="PIRNR000124"/>
    </source>
</evidence>
<evidence type="ECO:0000259" key="8">
    <source>
        <dbReference type="SMART" id="SM00984"/>
    </source>
</evidence>
<dbReference type="InterPro" id="IPR017476">
    <property type="entry name" value="UDP-Glc/GDP-Man"/>
</dbReference>
<dbReference type="Pfam" id="PF03721">
    <property type="entry name" value="UDPG_MGDP_dh_N"/>
    <property type="match status" value="1"/>
</dbReference>
<dbReference type="InterPro" id="IPR008927">
    <property type="entry name" value="6-PGluconate_DH-like_C_sf"/>
</dbReference>
<dbReference type="Gene3D" id="1.20.5.100">
    <property type="entry name" value="Cytochrome c1, transmembrane anchor, C-terminal"/>
    <property type="match status" value="1"/>
</dbReference>
<dbReference type="PIRSF" id="PIRSF500134">
    <property type="entry name" value="UDPglc_DH_bac"/>
    <property type="match status" value="1"/>
</dbReference>
<evidence type="ECO:0000256" key="1">
    <source>
        <dbReference type="ARBA" id="ARBA00004701"/>
    </source>
</evidence>
<dbReference type="PIRSF" id="PIRSF000124">
    <property type="entry name" value="UDPglc_GDPman_dh"/>
    <property type="match status" value="1"/>
</dbReference>
<dbReference type="Gene3D" id="3.40.50.720">
    <property type="entry name" value="NAD(P)-binding Rossmann-like Domain"/>
    <property type="match status" value="2"/>
</dbReference>
<comment type="catalytic activity">
    <reaction evidence="6 7">
        <text>UDP-alpha-D-glucose + 2 NAD(+) + H2O = UDP-alpha-D-glucuronate + 2 NADH + 3 H(+)</text>
        <dbReference type="Rhea" id="RHEA:23596"/>
        <dbReference type="ChEBI" id="CHEBI:15377"/>
        <dbReference type="ChEBI" id="CHEBI:15378"/>
        <dbReference type="ChEBI" id="CHEBI:57540"/>
        <dbReference type="ChEBI" id="CHEBI:57945"/>
        <dbReference type="ChEBI" id="CHEBI:58052"/>
        <dbReference type="ChEBI" id="CHEBI:58885"/>
        <dbReference type="EC" id="1.1.1.22"/>
    </reaction>
</comment>
<evidence type="ECO:0000256" key="2">
    <source>
        <dbReference type="ARBA" id="ARBA00006601"/>
    </source>
</evidence>
<dbReference type="SUPFAM" id="SSF48179">
    <property type="entry name" value="6-phosphogluconate dehydrogenase C-terminal domain-like"/>
    <property type="match status" value="1"/>
</dbReference>
<reference evidence="9 10" key="1">
    <citation type="journal article" date="2021" name="Genome Biol. Evol.">
        <title>Complete Genome Sequencing of a Novel Gloeobacter Species from a Waterfall Cave in Mexico.</title>
        <authorList>
            <person name="Saw J.H."/>
            <person name="Cardona T."/>
            <person name="Montejano G."/>
        </authorList>
    </citation>
    <scope>NUCLEOTIDE SEQUENCE [LARGE SCALE GENOMIC DNA]</scope>
    <source>
        <strain evidence="9">MG652769</strain>
    </source>
</reference>
<dbReference type="PANTHER" id="PTHR43750">
    <property type="entry name" value="UDP-GLUCOSE 6-DEHYDROGENASE TUAD"/>
    <property type="match status" value="1"/>
</dbReference>